<gene>
    <name evidence="2" type="primary">parA</name>
    <name evidence="2" type="ORF">SSLFYP27_00479</name>
</gene>
<reference evidence="2" key="1">
    <citation type="submission" date="2019-11" db="EMBL/GenBank/DDBJ databases">
        <authorList>
            <person name="Feng L."/>
        </authorList>
    </citation>
    <scope>NUCLEOTIDE SEQUENCE</scope>
    <source>
        <strain evidence="2">SsimulansLFYP27</strain>
    </source>
</reference>
<protein>
    <submittedName>
        <fullName evidence="2">Chromosome partitioning protein ParA</fullName>
    </submittedName>
</protein>
<dbReference type="InterPro" id="IPR050678">
    <property type="entry name" value="DNA_Partitioning_ATPase"/>
</dbReference>
<accession>A0A6N2Z3G7</accession>
<feature type="domain" description="AAA" evidence="1">
    <location>
        <begin position="5"/>
        <end position="189"/>
    </location>
</feature>
<dbReference type="PANTHER" id="PTHR13696:SF52">
    <property type="entry name" value="PARA FAMILY PROTEIN CT_582"/>
    <property type="match status" value="1"/>
</dbReference>
<evidence type="ECO:0000259" key="1">
    <source>
        <dbReference type="Pfam" id="PF13614"/>
    </source>
</evidence>
<dbReference type="AlphaFoldDB" id="A0A6N2Z3G7"/>
<dbReference type="Pfam" id="PF13614">
    <property type="entry name" value="AAA_31"/>
    <property type="match status" value="1"/>
</dbReference>
<dbReference type="CDD" id="cd02042">
    <property type="entry name" value="ParAB_family"/>
    <property type="match status" value="1"/>
</dbReference>
<dbReference type="InterPro" id="IPR027417">
    <property type="entry name" value="P-loop_NTPase"/>
</dbReference>
<organism evidence="2">
    <name type="scientific">Staphylococcus simulans</name>
    <dbReference type="NCBI Taxonomy" id="1286"/>
    <lineage>
        <taxon>Bacteria</taxon>
        <taxon>Bacillati</taxon>
        <taxon>Bacillota</taxon>
        <taxon>Bacilli</taxon>
        <taxon>Bacillales</taxon>
        <taxon>Staphylococcaceae</taxon>
        <taxon>Staphylococcus</taxon>
    </lineage>
</organism>
<proteinExistence type="predicted"/>
<dbReference type="InterPro" id="IPR025669">
    <property type="entry name" value="AAA_dom"/>
</dbReference>
<dbReference type="PANTHER" id="PTHR13696">
    <property type="entry name" value="P-LOOP CONTAINING NUCLEOSIDE TRIPHOSPHATE HYDROLASE"/>
    <property type="match status" value="1"/>
</dbReference>
<dbReference type="RefSeq" id="WP_181188134.1">
    <property type="nucleotide sequence ID" value="NZ_CACRUO010000015.1"/>
</dbReference>
<dbReference type="EMBL" id="CACRUO010000015">
    <property type="protein sequence ID" value="VYT72460.1"/>
    <property type="molecule type" value="Genomic_DNA"/>
</dbReference>
<dbReference type="SUPFAM" id="SSF52540">
    <property type="entry name" value="P-loop containing nucleoside triphosphate hydrolases"/>
    <property type="match status" value="1"/>
</dbReference>
<name>A0A6N2Z3G7_STASI</name>
<evidence type="ECO:0000313" key="2">
    <source>
        <dbReference type="EMBL" id="VYT72460.1"/>
    </source>
</evidence>
<dbReference type="Gene3D" id="3.40.50.300">
    <property type="entry name" value="P-loop containing nucleotide triphosphate hydrolases"/>
    <property type="match status" value="1"/>
</dbReference>
<sequence length="271" mass="30823">MAYKCAMATNKGGVLKTSCTVNIATSVAMYLKANNRSDEKVAIIDTDGQGNCALSFGYIPDDFKDTIYDVLMGNAPVKDIVYKVDEELELYLLPSNDDMNYFTIDIINKYGSSQKILTLLKDRLNEIENEFSYIFVDTPPTLDIVQMNVLNYVDRLIIPYQPEVYSMRSIQMFLDRVKRMKESNTNLDIEGVLVTLYKGKTNAHKTNVLSLYKFLQARKIKVFDEKIPQTIKVGESIYKYQKPAVMVNEYKNNPAIEAYKSVAESIVAKNS</sequence>